<keyword evidence="3" id="KW-1185">Reference proteome</keyword>
<dbReference type="SUPFAM" id="SSF53067">
    <property type="entry name" value="Actin-like ATPase domain"/>
    <property type="match status" value="1"/>
</dbReference>
<accession>A0A829YBF6</accession>
<proteinExistence type="predicted"/>
<dbReference type="GO" id="GO:0004396">
    <property type="term" value="F:hexokinase activity"/>
    <property type="evidence" value="ECO:0007669"/>
    <property type="project" value="TreeGrafter"/>
</dbReference>
<evidence type="ECO:0000313" key="3">
    <source>
        <dbReference type="Proteomes" id="UP000445000"/>
    </source>
</evidence>
<dbReference type="Proteomes" id="UP000445000">
    <property type="component" value="Unassembled WGS sequence"/>
</dbReference>
<dbReference type="PANTHER" id="PTHR18964">
    <property type="entry name" value="ROK (REPRESSOR, ORF, KINASE) FAMILY"/>
    <property type="match status" value="1"/>
</dbReference>
<dbReference type="InterPro" id="IPR000600">
    <property type="entry name" value="ROK"/>
</dbReference>
<comment type="caution">
    <text evidence="2">The sequence shown here is derived from an EMBL/GenBank/DDBJ whole genome shotgun (WGS) entry which is preliminary data.</text>
</comment>
<dbReference type="CDD" id="cd24066">
    <property type="entry name" value="ASKHA_NBD_ROK_EcFRK-like"/>
    <property type="match status" value="1"/>
</dbReference>
<gene>
    <name evidence="2" type="ORF">GCM10011487_21580</name>
</gene>
<dbReference type="Gene3D" id="3.30.420.40">
    <property type="match status" value="2"/>
</dbReference>
<evidence type="ECO:0000256" key="1">
    <source>
        <dbReference type="ARBA" id="ARBA00023277"/>
    </source>
</evidence>
<evidence type="ECO:0000313" key="2">
    <source>
        <dbReference type="EMBL" id="GFE80158.1"/>
    </source>
</evidence>
<keyword evidence="2" id="KW-0418">Kinase</keyword>
<dbReference type="RefSeq" id="WP_161811879.1">
    <property type="nucleotide sequence ID" value="NZ_BLJN01000002.1"/>
</dbReference>
<keyword evidence="1" id="KW-0119">Carbohydrate metabolism</keyword>
<dbReference type="EMBL" id="BLJN01000002">
    <property type="protein sequence ID" value="GFE80158.1"/>
    <property type="molecule type" value="Genomic_DNA"/>
</dbReference>
<dbReference type="AlphaFoldDB" id="A0A829YBF6"/>
<protein>
    <submittedName>
        <fullName evidence="2">Glucokinase</fullName>
    </submittedName>
</protein>
<dbReference type="PANTHER" id="PTHR18964:SF174">
    <property type="entry name" value="D-ALLOSE KINASE-RELATED"/>
    <property type="match status" value="1"/>
</dbReference>
<organism evidence="2 3">
    <name type="scientific">Steroidobacter agaridevorans</name>
    <dbReference type="NCBI Taxonomy" id="2695856"/>
    <lineage>
        <taxon>Bacteria</taxon>
        <taxon>Pseudomonadati</taxon>
        <taxon>Pseudomonadota</taxon>
        <taxon>Gammaproteobacteria</taxon>
        <taxon>Steroidobacterales</taxon>
        <taxon>Steroidobacteraceae</taxon>
        <taxon>Steroidobacter</taxon>
    </lineage>
</organism>
<dbReference type="PROSITE" id="PS01125">
    <property type="entry name" value="ROK"/>
    <property type="match status" value="1"/>
</dbReference>
<dbReference type="InterPro" id="IPR043129">
    <property type="entry name" value="ATPase_NBD"/>
</dbReference>
<keyword evidence="2" id="KW-0808">Transferase</keyword>
<sequence>MIQIGVDFGGTKIEAAAIDGDGEFRARIRAATPANYEAAINTVCELVHGAEQQAGTNNCTVGIGTPGSVSPRTGAMRNANAVWLNGRRFREDVSSALGRPVRIANDANCLALSEVIDGAAVGSKIAFAVILGTGCGGGLIVHGQLVEGAHGVGGEWGHISLPWPSHEELDGPSCWCGQRSCLETWVSGSGLQRDYVAHTNIQRCAEDIVELARAGDDAARSAVYRYIHRLGRALAVIGNIVDPDTIVLGGGMSNVRELYEKLPAVVRSYVFTDSWEPRIVQARWGDSSGVRGAARLWPLQ</sequence>
<name>A0A829YBF6_9GAMM</name>
<reference evidence="3" key="1">
    <citation type="submission" date="2020-01" db="EMBL/GenBank/DDBJ databases">
        <title>'Steroidobacter agaridevorans' sp. nov., agar-degrading bacteria isolated from rhizosphere soils.</title>
        <authorList>
            <person name="Ikenaga M."/>
            <person name="Kataoka M."/>
            <person name="Murouchi A."/>
            <person name="Katsuragi S."/>
            <person name="Sakai M."/>
        </authorList>
    </citation>
    <scope>NUCLEOTIDE SEQUENCE [LARGE SCALE GENOMIC DNA]</scope>
    <source>
        <strain evidence="3">YU21-B</strain>
    </source>
</reference>
<dbReference type="InterPro" id="IPR049874">
    <property type="entry name" value="ROK_cs"/>
</dbReference>
<dbReference type="Pfam" id="PF00480">
    <property type="entry name" value="ROK"/>
    <property type="match status" value="1"/>
</dbReference>